<reference evidence="2 4" key="2">
    <citation type="submission" date="2018-06" db="EMBL/GenBank/DDBJ databases">
        <authorList>
            <consortium name="Pathogen Informatics"/>
            <person name="Doyle S."/>
        </authorList>
    </citation>
    <scope>NUCLEOTIDE SEQUENCE [LARGE SCALE GENOMIC DNA]</scope>
    <source>
        <strain evidence="2 4">NCTC12437</strain>
    </source>
</reference>
<reference evidence="1 3" key="1">
    <citation type="submission" date="2015-11" db="EMBL/GenBank/DDBJ databases">
        <title>Genomic analysis of 38 Legionella species identifies large and diverse effector repertoires.</title>
        <authorList>
            <person name="Burstein D."/>
            <person name="Amaro F."/>
            <person name="Zusman T."/>
            <person name="Lifshitz Z."/>
            <person name="Cohen O."/>
            <person name="Gilbert J.A."/>
            <person name="Pupko T."/>
            <person name="Shuman H.A."/>
            <person name="Segal G."/>
        </authorList>
    </citation>
    <scope>NUCLEOTIDE SEQUENCE [LARGE SCALE GENOMIC DNA]</scope>
    <source>
        <strain evidence="1 3">CDC#1407-AL-14</strain>
    </source>
</reference>
<organism evidence="2 4">
    <name type="scientific">Legionella birminghamensis</name>
    <dbReference type="NCBI Taxonomy" id="28083"/>
    <lineage>
        <taxon>Bacteria</taxon>
        <taxon>Pseudomonadati</taxon>
        <taxon>Pseudomonadota</taxon>
        <taxon>Gammaproteobacteria</taxon>
        <taxon>Legionellales</taxon>
        <taxon>Legionellaceae</taxon>
        <taxon>Legionella</taxon>
    </lineage>
</organism>
<dbReference type="STRING" id="28083.Lbir_0889"/>
<evidence type="ECO:0000313" key="1">
    <source>
        <dbReference type="EMBL" id="KTC74303.1"/>
    </source>
</evidence>
<sequence length="317" mass="37316">MSTLKLGEIKSRMLREVNLNRKGASLYRNEFGHIIAPLLLTQWPIFKRKQPVIFSDKHLCMMQLTELCYRMLVRCAIFPLYSLQSTTIHADNTISFPQLKNIEQRLFARMTQPSLYLPDLQGEKLTKAQALTWTYLYTVEMAHFIAEQQAGNNPDLINDPALWSQFKEEAAFILYCIACGDCNLMSRVDCMLNECLRLLDVCWVQMDIIRQTNYMYCYHREILEAFYDDFISHFNKIDTHFHSTLGQSLSQMSIEQLDQLSTEDFIGHEPLIKIIYGQDTIDFREYWRANIQYDEQRSLYLITRISAPERVLKNIMN</sequence>
<dbReference type="EMBL" id="LNXT01000011">
    <property type="protein sequence ID" value="KTC74303.1"/>
    <property type="molecule type" value="Genomic_DNA"/>
</dbReference>
<dbReference type="EMBL" id="UGNW01000001">
    <property type="protein sequence ID" value="STX32579.1"/>
    <property type="molecule type" value="Genomic_DNA"/>
</dbReference>
<gene>
    <name evidence="1" type="ORF">Lbir_0889</name>
    <name evidence="2" type="ORF">NCTC12437_02373</name>
</gene>
<dbReference type="Proteomes" id="UP000255066">
    <property type="component" value="Unassembled WGS sequence"/>
</dbReference>
<dbReference type="Proteomes" id="UP000054735">
    <property type="component" value="Unassembled WGS sequence"/>
</dbReference>
<keyword evidence="3" id="KW-1185">Reference proteome</keyword>
<evidence type="ECO:0000313" key="2">
    <source>
        <dbReference type="EMBL" id="STX32579.1"/>
    </source>
</evidence>
<evidence type="ECO:0000313" key="3">
    <source>
        <dbReference type="Proteomes" id="UP000054735"/>
    </source>
</evidence>
<protein>
    <submittedName>
        <fullName evidence="2">Uncharacterized protein</fullName>
    </submittedName>
</protein>
<proteinExistence type="predicted"/>
<dbReference type="OrthoDB" id="5641673at2"/>
<name>A0A378IBN6_9GAMM</name>
<evidence type="ECO:0000313" key="4">
    <source>
        <dbReference type="Proteomes" id="UP000255066"/>
    </source>
</evidence>
<accession>A0A378IBN6</accession>
<dbReference type="RefSeq" id="WP_058522988.1">
    <property type="nucleotide sequence ID" value="NZ_CAAAHV010000001.1"/>
</dbReference>
<dbReference type="AlphaFoldDB" id="A0A378IBN6"/>